<dbReference type="Proteomes" id="UP001055439">
    <property type="component" value="Chromosome 8"/>
</dbReference>
<gene>
    <name evidence="2" type="ORF">MUK42_06257</name>
</gene>
<dbReference type="AlphaFoldDB" id="A0A9E7HW47"/>
<evidence type="ECO:0000313" key="2">
    <source>
        <dbReference type="EMBL" id="URE36633.1"/>
    </source>
</evidence>
<evidence type="ECO:0000313" key="3">
    <source>
        <dbReference type="Proteomes" id="UP001055439"/>
    </source>
</evidence>
<evidence type="ECO:0000256" key="1">
    <source>
        <dbReference type="SAM" id="Phobius"/>
    </source>
</evidence>
<keyword evidence="1" id="KW-1133">Transmembrane helix</keyword>
<organism evidence="2 3">
    <name type="scientific">Musa troglodytarum</name>
    <name type="common">fe'i banana</name>
    <dbReference type="NCBI Taxonomy" id="320322"/>
    <lineage>
        <taxon>Eukaryota</taxon>
        <taxon>Viridiplantae</taxon>
        <taxon>Streptophyta</taxon>
        <taxon>Embryophyta</taxon>
        <taxon>Tracheophyta</taxon>
        <taxon>Spermatophyta</taxon>
        <taxon>Magnoliopsida</taxon>
        <taxon>Liliopsida</taxon>
        <taxon>Zingiberales</taxon>
        <taxon>Musaceae</taxon>
        <taxon>Musa</taxon>
    </lineage>
</organism>
<name>A0A9E7HW47_9LILI</name>
<keyword evidence="1" id="KW-0812">Transmembrane</keyword>
<keyword evidence="3" id="KW-1185">Reference proteome</keyword>
<dbReference type="EMBL" id="CP097510">
    <property type="protein sequence ID" value="URE36633.1"/>
    <property type="molecule type" value="Genomic_DNA"/>
</dbReference>
<proteinExistence type="predicted"/>
<accession>A0A9E7HW47</accession>
<sequence>MKENTGRIDALLNGVESLKMSNSVGSLDGEFGVDGSRAGGGGNSKSVVAAVGFAMMFGAFAGLGAMVMKWHMRPKDWERRNSFT</sequence>
<keyword evidence="1" id="KW-0472">Membrane</keyword>
<feature type="transmembrane region" description="Helical" evidence="1">
    <location>
        <begin position="47"/>
        <end position="70"/>
    </location>
</feature>
<reference evidence="2" key="1">
    <citation type="submission" date="2022-05" db="EMBL/GenBank/DDBJ databases">
        <title>The Musa troglodytarum L. genome provides insights into the mechanism of non-climacteric behaviour and enrichment of carotenoids.</title>
        <authorList>
            <person name="Wang J."/>
        </authorList>
    </citation>
    <scope>NUCLEOTIDE SEQUENCE</scope>
    <source>
        <tissue evidence="2">Leaf</tissue>
    </source>
</reference>
<protein>
    <submittedName>
        <fullName evidence="2">Di-glucose binding within endoplasmic reticulum</fullName>
    </submittedName>
</protein>